<feature type="domain" description="Histidine kinase" evidence="9">
    <location>
        <begin position="204"/>
        <end position="413"/>
    </location>
</feature>
<dbReference type="PANTHER" id="PTHR43065:SF34">
    <property type="entry name" value="SPORULATION KINASE A"/>
    <property type="match status" value="1"/>
</dbReference>
<dbReference type="PRINTS" id="PR00344">
    <property type="entry name" value="BCTRLSENSOR"/>
</dbReference>
<dbReference type="Pfam" id="PF13426">
    <property type="entry name" value="PAS_9"/>
    <property type="match status" value="1"/>
</dbReference>
<dbReference type="EMBL" id="JAXOFX010000016">
    <property type="protein sequence ID" value="MDZ5473789.1"/>
    <property type="molecule type" value="Genomic_DNA"/>
</dbReference>
<dbReference type="InterPro" id="IPR003594">
    <property type="entry name" value="HATPase_dom"/>
</dbReference>
<proteinExistence type="predicted"/>
<evidence type="ECO:0000313" key="11">
    <source>
        <dbReference type="EMBL" id="MDZ5473789.1"/>
    </source>
</evidence>
<dbReference type="InterPro" id="IPR036890">
    <property type="entry name" value="HATPase_C_sf"/>
</dbReference>
<protein>
    <recommendedName>
        <fullName evidence="2">histidine kinase</fullName>
        <ecNumber evidence="2">2.7.13.3</ecNumber>
    </recommendedName>
</protein>
<dbReference type="CDD" id="cd00130">
    <property type="entry name" value="PAS"/>
    <property type="match status" value="1"/>
</dbReference>
<evidence type="ECO:0000256" key="2">
    <source>
        <dbReference type="ARBA" id="ARBA00012438"/>
    </source>
</evidence>
<dbReference type="PROSITE" id="PS50112">
    <property type="entry name" value="PAS"/>
    <property type="match status" value="1"/>
</dbReference>
<dbReference type="Pfam" id="PF00512">
    <property type="entry name" value="HisKA"/>
    <property type="match status" value="1"/>
</dbReference>
<dbReference type="InterPro" id="IPR035965">
    <property type="entry name" value="PAS-like_dom_sf"/>
</dbReference>
<dbReference type="Pfam" id="PF02518">
    <property type="entry name" value="HATPase_c"/>
    <property type="match status" value="1"/>
</dbReference>
<keyword evidence="7 11" id="KW-0067">ATP-binding</keyword>
<evidence type="ECO:0000256" key="4">
    <source>
        <dbReference type="ARBA" id="ARBA00022679"/>
    </source>
</evidence>
<dbReference type="InterPro" id="IPR036097">
    <property type="entry name" value="HisK_dim/P_sf"/>
</dbReference>
<organism evidence="11 12">
    <name type="scientific">Robertmurraya mangrovi</name>
    <dbReference type="NCBI Taxonomy" id="3098077"/>
    <lineage>
        <taxon>Bacteria</taxon>
        <taxon>Bacillati</taxon>
        <taxon>Bacillota</taxon>
        <taxon>Bacilli</taxon>
        <taxon>Bacillales</taxon>
        <taxon>Bacillaceae</taxon>
        <taxon>Robertmurraya</taxon>
    </lineage>
</organism>
<dbReference type="Gene3D" id="3.30.450.20">
    <property type="entry name" value="PAS domain"/>
    <property type="match status" value="1"/>
</dbReference>
<dbReference type="SUPFAM" id="SSF47384">
    <property type="entry name" value="Homodimeric domain of signal transducing histidine kinase"/>
    <property type="match status" value="1"/>
</dbReference>
<keyword evidence="6" id="KW-0418">Kinase</keyword>
<dbReference type="PROSITE" id="PS50109">
    <property type="entry name" value="HIS_KIN"/>
    <property type="match status" value="1"/>
</dbReference>
<dbReference type="InterPro" id="IPR005467">
    <property type="entry name" value="His_kinase_dom"/>
</dbReference>
<gene>
    <name evidence="11" type="ORF">SM124_18890</name>
</gene>
<keyword evidence="5" id="KW-0547">Nucleotide-binding</keyword>
<evidence type="ECO:0000256" key="1">
    <source>
        <dbReference type="ARBA" id="ARBA00000085"/>
    </source>
</evidence>
<comment type="caution">
    <text evidence="11">The sequence shown here is derived from an EMBL/GenBank/DDBJ whole genome shotgun (WGS) entry which is preliminary data.</text>
</comment>
<dbReference type="CDD" id="cd00082">
    <property type="entry name" value="HisKA"/>
    <property type="match status" value="1"/>
</dbReference>
<name>A0ABU5J2Z3_9BACI</name>
<dbReference type="SMART" id="SM00387">
    <property type="entry name" value="HATPase_c"/>
    <property type="match status" value="1"/>
</dbReference>
<feature type="domain" description="PAS" evidence="10">
    <location>
        <begin position="81"/>
        <end position="132"/>
    </location>
</feature>
<dbReference type="PANTHER" id="PTHR43065">
    <property type="entry name" value="SENSOR HISTIDINE KINASE"/>
    <property type="match status" value="1"/>
</dbReference>
<evidence type="ECO:0000256" key="7">
    <source>
        <dbReference type="ARBA" id="ARBA00022840"/>
    </source>
</evidence>
<dbReference type="SMART" id="SM00388">
    <property type="entry name" value="HisKA"/>
    <property type="match status" value="1"/>
</dbReference>
<dbReference type="Proteomes" id="UP001290455">
    <property type="component" value="Unassembled WGS sequence"/>
</dbReference>
<dbReference type="Gene3D" id="1.10.287.130">
    <property type="match status" value="1"/>
</dbReference>
<dbReference type="InterPro" id="IPR004358">
    <property type="entry name" value="Sig_transdc_His_kin-like_C"/>
</dbReference>
<evidence type="ECO:0000259" key="9">
    <source>
        <dbReference type="PROSITE" id="PS50109"/>
    </source>
</evidence>
<dbReference type="EC" id="2.7.13.3" evidence="2"/>
<comment type="catalytic activity">
    <reaction evidence="1">
        <text>ATP + protein L-histidine = ADP + protein N-phospho-L-histidine.</text>
        <dbReference type="EC" id="2.7.13.3"/>
    </reaction>
</comment>
<dbReference type="InterPro" id="IPR003661">
    <property type="entry name" value="HisK_dim/P_dom"/>
</dbReference>
<dbReference type="RefSeq" id="WP_322448080.1">
    <property type="nucleotide sequence ID" value="NZ_JAXOFX010000016.1"/>
</dbReference>
<keyword evidence="12" id="KW-1185">Reference proteome</keyword>
<dbReference type="InterPro" id="IPR000014">
    <property type="entry name" value="PAS"/>
</dbReference>
<dbReference type="SUPFAM" id="SSF55785">
    <property type="entry name" value="PYP-like sensor domain (PAS domain)"/>
    <property type="match status" value="1"/>
</dbReference>
<evidence type="ECO:0000256" key="3">
    <source>
        <dbReference type="ARBA" id="ARBA00022553"/>
    </source>
</evidence>
<dbReference type="GO" id="GO:0005524">
    <property type="term" value="F:ATP binding"/>
    <property type="evidence" value="ECO:0007669"/>
    <property type="project" value="UniProtKB-KW"/>
</dbReference>
<evidence type="ECO:0000256" key="6">
    <source>
        <dbReference type="ARBA" id="ARBA00022777"/>
    </source>
</evidence>
<keyword evidence="3" id="KW-0597">Phosphoprotein</keyword>
<evidence type="ECO:0000259" key="10">
    <source>
        <dbReference type="PROSITE" id="PS50112"/>
    </source>
</evidence>
<dbReference type="Gene3D" id="3.30.565.10">
    <property type="entry name" value="Histidine kinase-like ATPase, C-terminal domain"/>
    <property type="match status" value="1"/>
</dbReference>
<keyword evidence="4" id="KW-0808">Transferase</keyword>
<evidence type="ECO:0000256" key="8">
    <source>
        <dbReference type="ARBA" id="ARBA00023012"/>
    </source>
</evidence>
<evidence type="ECO:0000313" key="12">
    <source>
        <dbReference type="Proteomes" id="UP001290455"/>
    </source>
</evidence>
<dbReference type="SUPFAM" id="SSF55874">
    <property type="entry name" value="ATPase domain of HSP90 chaperone/DNA topoisomerase II/histidine kinase"/>
    <property type="match status" value="1"/>
</dbReference>
<evidence type="ECO:0000256" key="5">
    <source>
        <dbReference type="ARBA" id="ARBA00022741"/>
    </source>
</evidence>
<reference evidence="11 12" key="1">
    <citation type="submission" date="2023-11" db="EMBL/GenBank/DDBJ databases">
        <title>Bacillus jintuensis, isolated from a mudflat on the Beibu Gulf coast.</title>
        <authorList>
            <person name="Li M."/>
        </authorList>
    </citation>
    <scope>NUCLEOTIDE SEQUENCE [LARGE SCALE GENOMIC DNA]</scope>
    <source>
        <strain evidence="11 12">31A1R</strain>
    </source>
</reference>
<keyword evidence="8" id="KW-0902">Two-component regulatory system</keyword>
<sequence length="417" mass="47275">MKEVQETVQQLNNEQELLKELNFYKGLVDKLPFSLEYIDPELQLQLKKESMGKGVLSPYKGPVKKREMNLDSHYMIPFEEIESFLNPILDLVPHHIVFIDKEGRITLCNLQAANDLNIERNEIIGKHIRDLLKIPDAQINMLETLATGNPIINREVLDKNYGINNTRIIRNPDGSIERVLGIFQFLNAIKEAEKQAIAGRIAAGIAHEVRNPLTTVRGYLQLLQNRVDVETASLFSNLLIPEIDRANKIISDFLRMAKPSQTTEEAVKITEFVSDYLANFLNSEALFHNVEIIYHIEEVAESSCFIGDKDELFQVFINLFRNSLQAKSENTLKITIKTEVVGNKVRFTFSDNGKGISASILNHVFDPFFTTKDDGTGLGLSVSKKIVENHKGTMNVSSSREGTHFYIELPVTCHECK</sequence>
<accession>A0ABU5J2Z3</accession>